<feature type="compositionally biased region" description="Low complexity" evidence="1">
    <location>
        <begin position="332"/>
        <end position="346"/>
    </location>
</feature>
<accession>A0AAQ4DF38</accession>
<dbReference type="GO" id="GO:0003677">
    <property type="term" value="F:DNA binding"/>
    <property type="evidence" value="ECO:0007669"/>
    <property type="project" value="TreeGrafter"/>
</dbReference>
<reference evidence="3 4" key="1">
    <citation type="journal article" date="2023" name="Arcadia Sci">
        <title>De novo assembly of a long-read Amblyomma americanum tick genome.</title>
        <authorList>
            <person name="Chou S."/>
            <person name="Poskanzer K.E."/>
            <person name="Rollins M."/>
            <person name="Thuy-Boun P.S."/>
        </authorList>
    </citation>
    <scope>NUCLEOTIDE SEQUENCE [LARGE SCALE GENOMIC DNA]</scope>
    <source>
        <strain evidence="3">F_SG_1</strain>
        <tissue evidence="3">Salivary glands</tissue>
    </source>
</reference>
<name>A0AAQ4DF38_AMBAM</name>
<evidence type="ECO:0000313" key="4">
    <source>
        <dbReference type="Proteomes" id="UP001321473"/>
    </source>
</evidence>
<feature type="compositionally biased region" description="Acidic residues" evidence="1">
    <location>
        <begin position="359"/>
        <end position="368"/>
    </location>
</feature>
<feature type="compositionally biased region" description="Basic and acidic residues" evidence="1">
    <location>
        <begin position="376"/>
        <end position="385"/>
    </location>
</feature>
<evidence type="ECO:0000313" key="3">
    <source>
        <dbReference type="EMBL" id="KAK8761078.1"/>
    </source>
</evidence>
<dbReference type="Pfam" id="PF03184">
    <property type="entry name" value="DDE_1"/>
    <property type="match status" value="1"/>
</dbReference>
<dbReference type="InterPro" id="IPR036397">
    <property type="entry name" value="RNaseH_sf"/>
</dbReference>
<feature type="region of interest" description="Disordered" evidence="1">
    <location>
        <begin position="329"/>
        <end position="421"/>
    </location>
</feature>
<dbReference type="GO" id="GO:0005634">
    <property type="term" value="C:nucleus"/>
    <property type="evidence" value="ECO:0007669"/>
    <property type="project" value="TreeGrafter"/>
</dbReference>
<feature type="compositionally biased region" description="Polar residues" evidence="1">
    <location>
        <begin position="395"/>
        <end position="415"/>
    </location>
</feature>
<keyword evidence="4" id="KW-1185">Reference proteome</keyword>
<dbReference type="InterPro" id="IPR050863">
    <property type="entry name" value="CenT-Element_Derived"/>
</dbReference>
<dbReference type="PANTHER" id="PTHR19303:SF74">
    <property type="entry name" value="POGO TRANSPOSABLE ELEMENT WITH KRAB DOMAIN"/>
    <property type="match status" value="1"/>
</dbReference>
<sequence length="506" mass="56778">MKRHKDILSERVSKNITYARASTDAEVIDTFFGHLEKELAGIPGENIWNYDETNVQDDPGSQKVITRRGAKYPEKIQNASRACTSIMACGSAAGELAPLYVNYKAEKLWSTWTENGPKGARYNRTKSGWFDHQVFEDWFMSLMLPILKKQDGPKALIGDNLSSHISLEVLRLCEENNVKFIAFPPNAIHLLQPLDVAVFRSLKIIWRSLLAEWKESTSGSRCTSVPKDELPGLLKKMAIKLQENIKTNLKSGFRKTGIFPLDKTEGLQRLPKSVLEESLKSMTDVVGDVFLEELNKKRKEVTGKRATKRRKMLNVPAGKSISVAEVEEAIRTGKPTTGKKGSSSSGIRARRPRKRSSLEDDSAEESSDSESSSDGQHGDNKRWSEEDTSDYEVPSGSNLSETDSPTTSMIPNTRNVPRVRGTGSGEITFKVDDFVVVNFEGQLFPGRVTEVKPKGYIVSTMERSKKNWRWPDHEDAILYSKEEVLYTIESPKPVGKRGIFEVKDLD</sequence>
<dbReference type="AlphaFoldDB" id="A0AAQ4DF38"/>
<dbReference type="Gene3D" id="3.30.420.10">
    <property type="entry name" value="Ribonuclease H-like superfamily/Ribonuclease H"/>
    <property type="match status" value="1"/>
</dbReference>
<gene>
    <name evidence="3" type="ORF">V5799_027655</name>
</gene>
<protein>
    <recommendedName>
        <fullName evidence="2">DDE-1 domain-containing protein</fullName>
    </recommendedName>
</protein>
<feature type="domain" description="DDE-1" evidence="2">
    <location>
        <begin position="82"/>
        <end position="211"/>
    </location>
</feature>
<dbReference type="InterPro" id="IPR004875">
    <property type="entry name" value="DDE_SF_endonuclease_dom"/>
</dbReference>
<comment type="caution">
    <text evidence="3">The sequence shown here is derived from an EMBL/GenBank/DDBJ whole genome shotgun (WGS) entry which is preliminary data.</text>
</comment>
<evidence type="ECO:0000256" key="1">
    <source>
        <dbReference type="SAM" id="MobiDB-lite"/>
    </source>
</evidence>
<dbReference type="Proteomes" id="UP001321473">
    <property type="component" value="Unassembled WGS sequence"/>
</dbReference>
<proteinExistence type="predicted"/>
<organism evidence="3 4">
    <name type="scientific">Amblyomma americanum</name>
    <name type="common">Lone star tick</name>
    <dbReference type="NCBI Taxonomy" id="6943"/>
    <lineage>
        <taxon>Eukaryota</taxon>
        <taxon>Metazoa</taxon>
        <taxon>Ecdysozoa</taxon>
        <taxon>Arthropoda</taxon>
        <taxon>Chelicerata</taxon>
        <taxon>Arachnida</taxon>
        <taxon>Acari</taxon>
        <taxon>Parasitiformes</taxon>
        <taxon>Ixodida</taxon>
        <taxon>Ixodoidea</taxon>
        <taxon>Ixodidae</taxon>
        <taxon>Amblyomminae</taxon>
        <taxon>Amblyomma</taxon>
    </lineage>
</organism>
<evidence type="ECO:0000259" key="2">
    <source>
        <dbReference type="Pfam" id="PF03184"/>
    </source>
</evidence>
<dbReference type="PANTHER" id="PTHR19303">
    <property type="entry name" value="TRANSPOSON"/>
    <property type="match status" value="1"/>
</dbReference>
<dbReference type="EMBL" id="JARKHS020031559">
    <property type="protein sequence ID" value="KAK8761078.1"/>
    <property type="molecule type" value="Genomic_DNA"/>
</dbReference>